<organism evidence="2 3">
    <name type="scientific">Trichonephila inaurata madagascariensis</name>
    <dbReference type="NCBI Taxonomy" id="2747483"/>
    <lineage>
        <taxon>Eukaryota</taxon>
        <taxon>Metazoa</taxon>
        <taxon>Ecdysozoa</taxon>
        <taxon>Arthropoda</taxon>
        <taxon>Chelicerata</taxon>
        <taxon>Arachnida</taxon>
        <taxon>Araneae</taxon>
        <taxon>Araneomorphae</taxon>
        <taxon>Entelegynae</taxon>
        <taxon>Araneoidea</taxon>
        <taxon>Nephilidae</taxon>
        <taxon>Trichonephila</taxon>
        <taxon>Trichonephila inaurata</taxon>
    </lineage>
</organism>
<reference evidence="2" key="1">
    <citation type="submission" date="2020-08" db="EMBL/GenBank/DDBJ databases">
        <title>Multicomponent nature underlies the extraordinary mechanical properties of spider dragline silk.</title>
        <authorList>
            <person name="Kono N."/>
            <person name="Nakamura H."/>
            <person name="Mori M."/>
            <person name="Yoshida Y."/>
            <person name="Ohtoshi R."/>
            <person name="Malay A.D."/>
            <person name="Moran D.A.P."/>
            <person name="Tomita M."/>
            <person name="Numata K."/>
            <person name="Arakawa K."/>
        </authorList>
    </citation>
    <scope>NUCLEOTIDE SEQUENCE</scope>
</reference>
<feature type="transmembrane region" description="Helical" evidence="1">
    <location>
        <begin position="402"/>
        <end position="426"/>
    </location>
</feature>
<protein>
    <submittedName>
        <fullName evidence="2">Uncharacterized protein</fullName>
    </submittedName>
</protein>
<keyword evidence="1" id="KW-0472">Membrane</keyword>
<keyword evidence="3" id="KW-1185">Reference proteome</keyword>
<keyword evidence="1" id="KW-1133">Transmembrane helix</keyword>
<sequence>MDAISRVLSLGGVGSLDIFHVILLSSYHLSLTFLKETGCKLCSSLYVDINFDADYEAVIGNSGNEFQKFTLHHLRALFSKNHIEVHGLAVERGSIRISFFLKHKANKENPNMEHNFIPSIRVPNHLQIIMKKKLFYLQTYPIIEESSKRLFYALDFLRKQMNSRYPSFSHYVNKHVLNEMQQFSPDRRNEMALYYEKEDLHSHKKNNLQTDIGSDLNTIKEGTAVEDFYSKKKHSKDLHRKIDQVQTSEGLKFESRRLLSLSTESAKLNQNSRVRRNVQNKSNDSGFRLKVRFRFQTPVTMDANNEEFHYHLKKQLSKRIRVPIPSINDMKIDSGTQVDFTLSTYNNEQNIMDDKTVFEAADFLKMQIRDKKLRLTDLNGQLLMTANVAYGSMEDNSLDISLVILILLSIILFMIAVLVLILAYFARRIAKIANGSSNIRNKAYRNMDFGRDSSQSVGKYSYDSGLWIGPGAEPTFTVPEAPYYRPPTVEQISSTPRPITAIRTRLKTNWNVDERALSTIPDDLLNRQYSTRDDRRYH</sequence>
<proteinExistence type="predicted"/>
<dbReference type="OrthoDB" id="6432880at2759"/>
<name>A0A8X7BWH3_9ARAC</name>
<accession>A0A8X7BWH3</accession>
<dbReference type="Proteomes" id="UP000886998">
    <property type="component" value="Unassembled WGS sequence"/>
</dbReference>
<keyword evidence="1" id="KW-0812">Transmembrane</keyword>
<evidence type="ECO:0000313" key="2">
    <source>
        <dbReference type="EMBL" id="GFY45197.1"/>
    </source>
</evidence>
<evidence type="ECO:0000313" key="3">
    <source>
        <dbReference type="Proteomes" id="UP000886998"/>
    </source>
</evidence>
<gene>
    <name evidence="2" type="primary">AVEN_267461_1</name>
    <name evidence="2" type="ORF">TNIN_122631</name>
</gene>
<dbReference type="EMBL" id="BMAV01004685">
    <property type="protein sequence ID" value="GFY45197.1"/>
    <property type="molecule type" value="Genomic_DNA"/>
</dbReference>
<dbReference type="AlphaFoldDB" id="A0A8X7BWH3"/>
<evidence type="ECO:0000256" key="1">
    <source>
        <dbReference type="SAM" id="Phobius"/>
    </source>
</evidence>
<comment type="caution">
    <text evidence="2">The sequence shown here is derived from an EMBL/GenBank/DDBJ whole genome shotgun (WGS) entry which is preliminary data.</text>
</comment>